<dbReference type="Gene3D" id="3.60.10.10">
    <property type="entry name" value="Endonuclease/exonuclease/phosphatase"/>
    <property type="match status" value="1"/>
</dbReference>
<accession>A0AAD7U6F9</accession>
<evidence type="ECO:0000256" key="4">
    <source>
        <dbReference type="ARBA" id="ARBA00022801"/>
    </source>
</evidence>
<evidence type="ECO:0000313" key="12">
    <source>
        <dbReference type="EMBL" id="KAJ8598147.1"/>
    </source>
</evidence>
<keyword evidence="4" id="KW-0378">Hydrolase</keyword>
<dbReference type="Pfam" id="PF03372">
    <property type="entry name" value="Exo_endo_phos"/>
    <property type="match status" value="1"/>
</dbReference>
<name>A0AAD7U6F9_9STRA</name>
<feature type="binding site" evidence="7">
    <location>
        <position position="321"/>
    </location>
    <ligand>
        <name>Mg(2+)</name>
        <dbReference type="ChEBI" id="CHEBI:18420"/>
        <label>1</label>
    </ligand>
</feature>
<evidence type="ECO:0000313" key="13">
    <source>
        <dbReference type="Proteomes" id="UP001230188"/>
    </source>
</evidence>
<feature type="active site" description="Proton donor/acceptor" evidence="6">
    <location>
        <position position="191"/>
    </location>
</feature>
<evidence type="ECO:0000256" key="3">
    <source>
        <dbReference type="ARBA" id="ARBA00022723"/>
    </source>
</evidence>
<feature type="site" description="Important for catalytic activity" evidence="8">
    <location>
        <position position="286"/>
    </location>
</feature>
<dbReference type="InterPro" id="IPR005135">
    <property type="entry name" value="Endo/exonuclease/phosphatase"/>
</dbReference>
<dbReference type="NCBIfam" id="TIGR00633">
    <property type="entry name" value="xth"/>
    <property type="match status" value="1"/>
</dbReference>
<proteinExistence type="inferred from homology"/>
<feature type="region of interest" description="Disordered" evidence="10">
    <location>
        <begin position="1"/>
        <end position="22"/>
    </location>
</feature>
<feature type="active site" description="Proton acceptor" evidence="6">
    <location>
        <position position="322"/>
    </location>
</feature>
<dbReference type="CDD" id="cd09087">
    <property type="entry name" value="Ape1-like_AP-endo"/>
    <property type="match status" value="1"/>
</dbReference>
<dbReference type="PANTHER" id="PTHR22748:SF6">
    <property type="entry name" value="DNA-(APURINIC OR APYRIMIDINIC SITE) ENDONUCLEASE"/>
    <property type="match status" value="1"/>
</dbReference>
<comment type="caution">
    <text evidence="12">The sequence shown here is derived from an EMBL/GenBank/DDBJ whole genome shotgun (WGS) entry which is preliminary data.</text>
</comment>
<dbReference type="GO" id="GO:0003906">
    <property type="term" value="F:DNA-(apurinic or apyrimidinic site) endonuclease activity"/>
    <property type="evidence" value="ECO:0007669"/>
    <property type="project" value="TreeGrafter"/>
</dbReference>
<dbReference type="PROSITE" id="PS00728">
    <property type="entry name" value="AP_NUCLEASE_F1_3"/>
    <property type="match status" value="1"/>
</dbReference>
<feature type="site" description="Interaction with DNA substrate" evidence="8">
    <location>
        <position position="322"/>
    </location>
</feature>
<dbReference type="PROSITE" id="PS51435">
    <property type="entry name" value="AP_NUCLEASE_F1_4"/>
    <property type="match status" value="1"/>
</dbReference>
<organism evidence="12 13">
    <name type="scientific">Chrysophaeum taylorii</name>
    <dbReference type="NCBI Taxonomy" id="2483200"/>
    <lineage>
        <taxon>Eukaryota</taxon>
        <taxon>Sar</taxon>
        <taxon>Stramenopiles</taxon>
        <taxon>Ochrophyta</taxon>
        <taxon>Pelagophyceae</taxon>
        <taxon>Pelagomonadales</taxon>
        <taxon>Pelagomonadaceae</taxon>
        <taxon>Chrysophaeum</taxon>
    </lineage>
</organism>
<evidence type="ECO:0000256" key="10">
    <source>
        <dbReference type="SAM" id="MobiDB-lite"/>
    </source>
</evidence>
<evidence type="ECO:0000256" key="2">
    <source>
        <dbReference type="ARBA" id="ARBA00007092"/>
    </source>
</evidence>
<feature type="binding site" evidence="7">
    <location>
        <position position="69"/>
    </location>
    <ligand>
        <name>Mg(2+)</name>
        <dbReference type="ChEBI" id="CHEBI:18420"/>
        <label>1</label>
    </ligand>
</feature>
<dbReference type="GO" id="GO:0008311">
    <property type="term" value="F:double-stranded DNA 3'-5' DNA exonuclease activity"/>
    <property type="evidence" value="ECO:0007669"/>
    <property type="project" value="UniProtKB-EC"/>
</dbReference>
<dbReference type="AlphaFoldDB" id="A0AAD7U6F9"/>
<feature type="binding site" evidence="7">
    <location>
        <position position="322"/>
    </location>
    <ligand>
        <name>Mg(2+)</name>
        <dbReference type="ChEBI" id="CHEBI:18420"/>
        <label>1</label>
    </ligand>
</feature>
<dbReference type="PROSITE" id="PS00727">
    <property type="entry name" value="AP_NUCLEASE_F1_2"/>
    <property type="match status" value="1"/>
</dbReference>
<evidence type="ECO:0000256" key="7">
    <source>
        <dbReference type="PIRSR" id="PIRSR604808-2"/>
    </source>
</evidence>
<keyword evidence="9" id="KW-0234">DNA repair</keyword>
<evidence type="ECO:0000256" key="5">
    <source>
        <dbReference type="ARBA" id="ARBA00022842"/>
    </source>
</evidence>
<feature type="binding site" evidence="7">
    <location>
        <position position="193"/>
    </location>
    <ligand>
        <name>Mg(2+)</name>
        <dbReference type="ChEBI" id="CHEBI:18420"/>
        <label>1</label>
    </ligand>
</feature>
<keyword evidence="5 7" id="KW-0460">Magnesium</keyword>
<dbReference type="EC" id="3.1.11.2" evidence="9"/>
<reference evidence="12" key="1">
    <citation type="submission" date="2023-01" db="EMBL/GenBank/DDBJ databases">
        <title>Metagenome sequencing of chrysophaentin producing Chrysophaeum taylorii.</title>
        <authorList>
            <person name="Davison J."/>
            <person name="Bewley C."/>
        </authorList>
    </citation>
    <scope>NUCLEOTIDE SEQUENCE</scope>
    <source>
        <strain evidence="12">NIES-1699</strain>
    </source>
</reference>
<evidence type="ECO:0000256" key="6">
    <source>
        <dbReference type="PIRSR" id="PIRSR604808-1"/>
    </source>
</evidence>
<feature type="compositionally biased region" description="Basic and acidic residues" evidence="10">
    <location>
        <begin position="9"/>
        <end position="22"/>
    </location>
</feature>
<dbReference type="InterPro" id="IPR036691">
    <property type="entry name" value="Endo/exonu/phosph_ase_sf"/>
</dbReference>
<feature type="domain" description="Endonuclease/exonuclease/phosphatase" evidence="11">
    <location>
        <begin position="32"/>
        <end position="304"/>
    </location>
</feature>
<comment type="similarity">
    <text evidence="2 9">Belongs to the DNA repair enzymes AP/ExoA family.</text>
</comment>
<dbReference type="GO" id="GO:0008081">
    <property type="term" value="F:phosphoric diester hydrolase activity"/>
    <property type="evidence" value="ECO:0007669"/>
    <property type="project" value="TreeGrafter"/>
</dbReference>
<comment type="cofactor">
    <cofactor evidence="7 9">
        <name>Mg(2+)</name>
        <dbReference type="ChEBI" id="CHEBI:18420"/>
    </cofactor>
    <cofactor evidence="7 9">
        <name>Mn(2+)</name>
        <dbReference type="ChEBI" id="CHEBI:29035"/>
    </cofactor>
    <text evidence="7 9">Probably binds two magnesium or manganese ions per subunit.</text>
</comment>
<dbReference type="GO" id="GO:0006284">
    <property type="term" value="P:base-excision repair"/>
    <property type="evidence" value="ECO:0007669"/>
    <property type="project" value="TreeGrafter"/>
</dbReference>
<feature type="active site" evidence="6">
    <location>
        <position position="153"/>
    </location>
</feature>
<dbReference type="GO" id="GO:0003677">
    <property type="term" value="F:DNA binding"/>
    <property type="evidence" value="ECO:0007669"/>
    <property type="project" value="InterPro"/>
</dbReference>
<dbReference type="GO" id="GO:0005634">
    <property type="term" value="C:nucleus"/>
    <property type="evidence" value="ECO:0007669"/>
    <property type="project" value="TreeGrafter"/>
</dbReference>
<keyword evidence="7" id="KW-0464">Manganese</keyword>
<evidence type="ECO:0000256" key="1">
    <source>
        <dbReference type="ARBA" id="ARBA00001936"/>
    </source>
</evidence>
<dbReference type="InterPro" id="IPR020848">
    <property type="entry name" value="AP_endonuclease_F1_CS"/>
</dbReference>
<dbReference type="EC" id="3.1.21.-" evidence="9"/>
<gene>
    <name evidence="12" type="ORF">CTAYLR_007421</name>
</gene>
<dbReference type="Proteomes" id="UP001230188">
    <property type="component" value="Unassembled WGS sequence"/>
</dbReference>
<protein>
    <recommendedName>
        <fullName evidence="9">DNA repair nuclease/redox regulator APEX1</fullName>
        <shortName evidence="9">APEN</shortName>
        <shortName evidence="9">REF-1</shortName>
        <ecNumber evidence="9">3.1.11.2</ecNumber>
        <ecNumber evidence="9">3.1.21.-</ecNumber>
    </recommendedName>
    <alternativeName>
        <fullName evidence="9">APEX nuclease</fullName>
    </alternativeName>
    <alternativeName>
        <fullName evidence="9">Apurinic-apyrimidinic endonuclease 1</fullName>
    </alternativeName>
    <alternativeName>
        <fullName evidence="9">Redox factor-1</fullName>
    </alternativeName>
    <component>
        <recommendedName>
            <fullName evidence="9">DNA repair nuclease/redox regulator APEX1, mitochondrial</fullName>
        </recommendedName>
    </component>
</protein>
<comment type="cofactor">
    <cofactor evidence="1">
        <name>Mn(2+)</name>
        <dbReference type="ChEBI" id="CHEBI:29035"/>
    </cofactor>
</comment>
<evidence type="ECO:0000259" key="11">
    <source>
        <dbReference type="Pfam" id="PF03372"/>
    </source>
</evidence>
<feature type="binding site" evidence="7">
    <location>
        <position position="191"/>
    </location>
    <ligand>
        <name>Mg(2+)</name>
        <dbReference type="ChEBI" id="CHEBI:18420"/>
        <label>1</label>
    </ligand>
</feature>
<feature type="site" description="Transition state stabilizer" evidence="8">
    <location>
        <position position="193"/>
    </location>
</feature>
<evidence type="ECO:0000256" key="9">
    <source>
        <dbReference type="RuleBase" id="RU362131"/>
    </source>
</evidence>
<sequence>MAPAKKKAKVEGIERTPTERRVRPTSRHLRILSVNVAGLRAVLDPAKNKLDALVSVVQAEDPDMLCLNEHKLNPGDVDDAKEKLNDAFPEFPVDLMQFACCTARKGYSGVAVLRKRDVGSVEEGIRGSKDPIVSSEGRLLTVEFPDLAVIAAYVPNSGQDLKRLEYRVETWDRSFSAYVASFAKPVVVVGDLNVARAPMDIHNMYARPDFRELHEKPLEDQYVGLAAVKKQAGLTVEERESFGRILADSGVVDTFRHLHPQATGRFTYFSQRAVQNRPKNKGLRLDYVLASQTMCSADSLSSSNPKIHDSYILDDAPQIADHCPVGCDILLPEEAATQLPS</sequence>
<dbReference type="PANTHER" id="PTHR22748">
    <property type="entry name" value="AP ENDONUCLEASE"/>
    <property type="match status" value="1"/>
</dbReference>
<keyword evidence="9" id="KW-0227">DNA damage</keyword>
<evidence type="ECO:0000256" key="8">
    <source>
        <dbReference type="PIRSR" id="PIRSR604808-3"/>
    </source>
</evidence>
<dbReference type="EMBL" id="JAQMWT010000686">
    <property type="protein sequence ID" value="KAJ8598147.1"/>
    <property type="molecule type" value="Genomic_DNA"/>
</dbReference>
<dbReference type="InterPro" id="IPR004808">
    <property type="entry name" value="AP_endonuc_1"/>
</dbReference>
<dbReference type="SUPFAM" id="SSF56219">
    <property type="entry name" value="DNase I-like"/>
    <property type="match status" value="1"/>
</dbReference>
<dbReference type="GO" id="GO:0046872">
    <property type="term" value="F:metal ion binding"/>
    <property type="evidence" value="ECO:0007669"/>
    <property type="project" value="UniProtKB-KW"/>
</dbReference>
<feature type="binding site" evidence="7">
    <location>
        <position position="35"/>
    </location>
    <ligand>
        <name>Mg(2+)</name>
        <dbReference type="ChEBI" id="CHEBI:18420"/>
        <label>1</label>
    </ligand>
</feature>
<keyword evidence="13" id="KW-1185">Reference proteome</keyword>
<keyword evidence="3 7" id="KW-0479">Metal-binding</keyword>